<comment type="caution">
    <text evidence="2">The sequence shown here is derived from an EMBL/GenBank/DDBJ whole genome shotgun (WGS) entry which is preliminary data.</text>
</comment>
<name>A0AAE1I3Z3_9NEOP</name>
<organism evidence="2 3">
    <name type="scientific">Frankliniella fusca</name>
    <dbReference type="NCBI Taxonomy" id="407009"/>
    <lineage>
        <taxon>Eukaryota</taxon>
        <taxon>Metazoa</taxon>
        <taxon>Ecdysozoa</taxon>
        <taxon>Arthropoda</taxon>
        <taxon>Hexapoda</taxon>
        <taxon>Insecta</taxon>
        <taxon>Pterygota</taxon>
        <taxon>Neoptera</taxon>
        <taxon>Paraneoptera</taxon>
        <taxon>Thysanoptera</taxon>
        <taxon>Terebrantia</taxon>
        <taxon>Thripoidea</taxon>
        <taxon>Thripidae</taxon>
        <taxon>Frankliniella</taxon>
    </lineage>
</organism>
<proteinExistence type="predicted"/>
<protein>
    <submittedName>
        <fullName evidence="2">Leu/Ile/Val-binding protein-like protein 6</fullName>
    </submittedName>
</protein>
<dbReference type="AlphaFoldDB" id="A0AAE1I3Z3"/>
<reference evidence="2" key="1">
    <citation type="submission" date="2021-07" db="EMBL/GenBank/DDBJ databases">
        <authorList>
            <person name="Catto M.A."/>
            <person name="Jacobson A."/>
            <person name="Kennedy G."/>
            <person name="Labadie P."/>
            <person name="Hunt B.G."/>
            <person name="Srinivasan R."/>
        </authorList>
    </citation>
    <scope>NUCLEOTIDE SEQUENCE</scope>
    <source>
        <strain evidence="2">PL_HMW_Pooled</strain>
        <tissue evidence="2">Head</tissue>
    </source>
</reference>
<gene>
    <name evidence="2" type="ORF">KUF71_010802</name>
</gene>
<evidence type="ECO:0000313" key="3">
    <source>
        <dbReference type="Proteomes" id="UP001219518"/>
    </source>
</evidence>
<reference evidence="2" key="2">
    <citation type="journal article" date="2023" name="BMC Genomics">
        <title>Pest status, molecular evolution, and epigenetic factors derived from the genome assembly of Frankliniella fusca, a thysanopteran phytovirus vector.</title>
        <authorList>
            <person name="Catto M.A."/>
            <person name="Labadie P.E."/>
            <person name="Jacobson A.L."/>
            <person name="Kennedy G.G."/>
            <person name="Srinivasan R."/>
            <person name="Hunt B.G."/>
        </authorList>
    </citation>
    <scope>NUCLEOTIDE SEQUENCE</scope>
    <source>
        <strain evidence="2">PL_HMW_Pooled</strain>
    </source>
</reference>
<dbReference type="PANTHER" id="PTHR46579">
    <property type="entry name" value="F5/8 TYPE C DOMAIN-CONTAINING PROTEIN-RELATED"/>
    <property type="match status" value="1"/>
</dbReference>
<dbReference type="PANTHER" id="PTHR46579:SF1">
    <property type="entry name" value="F5_8 TYPE C DOMAIN-CONTAINING PROTEIN"/>
    <property type="match status" value="1"/>
</dbReference>
<feature type="region of interest" description="Disordered" evidence="1">
    <location>
        <begin position="443"/>
        <end position="464"/>
    </location>
</feature>
<evidence type="ECO:0000313" key="2">
    <source>
        <dbReference type="EMBL" id="KAK3931920.1"/>
    </source>
</evidence>
<evidence type="ECO:0000256" key="1">
    <source>
        <dbReference type="SAM" id="MobiDB-lite"/>
    </source>
</evidence>
<dbReference type="Proteomes" id="UP001219518">
    <property type="component" value="Unassembled WGS sequence"/>
</dbReference>
<sequence length="488" mass="55368">MMATIFKSASIPTTKHSYKERLNVEDDKDIENHVFCCRCNAHLGIKHKKISSMYCETCNKNVTVKISSNCFVSLSITSQLQTFLKDDYFVSNLLKHRFERSSQPGMYSDIYDGKVYKSFSAEGGILSSPFNFSFTFFTDGVAYGKSSNKTIWPIYLTVNEIPYHERSKYFILAGVYAGPKDPSELNFMKPFVDALNALSSTGIKWIYNGEEVTSIVIPICCVVDSVARCQLLNYHNYAGRYGCTFCYKMTEYVTKTGSRYPLIADETPEPRTRESYKEDLQGLCWQRNLINRAHRRVKGACNLTFLNHFSMFDSLVVDYMHCMLLGIVKKHTELILEERKMWLHESDDNIGVKSVTDLIDERISSLQSSTAVVRELRPITDHSLWRASEWRLWALFYFVPCLKGLLKDKHIAHFAVFSKALGLLLQKTVTDADIKSAHKLLPAGGNSPGGAETRLRGARRGPTRSGDATFEIINITNTAQLPFSLHLG</sequence>
<accession>A0AAE1I3Z3</accession>
<dbReference type="EMBL" id="JAHWGI010001432">
    <property type="protein sequence ID" value="KAK3931920.1"/>
    <property type="molecule type" value="Genomic_DNA"/>
</dbReference>
<keyword evidence="3" id="KW-1185">Reference proteome</keyword>